<feature type="region of interest" description="Disordered" evidence="1">
    <location>
        <begin position="24"/>
        <end position="46"/>
    </location>
</feature>
<name>A0A2P2NFJ9_RHIMU</name>
<organism evidence="2">
    <name type="scientific">Rhizophora mucronata</name>
    <name type="common">Asiatic mangrove</name>
    <dbReference type="NCBI Taxonomy" id="61149"/>
    <lineage>
        <taxon>Eukaryota</taxon>
        <taxon>Viridiplantae</taxon>
        <taxon>Streptophyta</taxon>
        <taxon>Embryophyta</taxon>
        <taxon>Tracheophyta</taxon>
        <taxon>Spermatophyta</taxon>
        <taxon>Magnoliopsida</taxon>
        <taxon>eudicotyledons</taxon>
        <taxon>Gunneridae</taxon>
        <taxon>Pentapetalae</taxon>
        <taxon>rosids</taxon>
        <taxon>fabids</taxon>
        <taxon>Malpighiales</taxon>
        <taxon>Rhizophoraceae</taxon>
        <taxon>Rhizophora</taxon>
    </lineage>
</organism>
<proteinExistence type="predicted"/>
<evidence type="ECO:0000313" key="2">
    <source>
        <dbReference type="EMBL" id="MBX41243.1"/>
    </source>
</evidence>
<protein>
    <submittedName>
        <fullName evidence="2">Uncharacterized protein</fullName>
    </submittedName>
</protein>
<evidence type="ECO:0000256" key="1">
    <source>
        <dbReference type="SAM" id="MobiDB-lite"/>
    </source>
</evidence>
<dbReference type="EMBL" id="GGEC01060759">
    <property type="protein sequence ID" value="MBX41243.1"/>
    <property type="molecule type" value="Transcribed_RNA"/>
</dbReference>
<sequence length="59" mass="6351">MDMVQPDLTTPQAQSLISSLNYDGNASSNIHHGQHTSQTTQCDVSSVSGSHQMLSFSWG</sequence>
<dbReference type="AlphaFoldDB" id="A0A2P2NFJ9"/>
<accession>A0A2P2NFJ9</accession>
<reference evidence="2" key="1">
    <citation type="submission" date="2018-02" db="EMBL/GenBank/DDBJ databases">
        <title>Rhizophora mucronata_Transcriptome.</title>
        <authorList>
            <person name="Meera S.P."/>
            <person name="Sreeshan A."/>
            <person name="Augustine A."/>
        </authorList>
    </citation>
    <scope>NUCLEOTIDE SEQUENCE</scope>
    <source>
        <tissue evidence="2">Leaf</tissue>
    </source>
</reference>